<keyword evidence="2" id="KW-1185">Reference proteome</keyword>
<accession>A0A9W5XKZ8</accession>
<dbReference type="EMBL" id="BOPD01000026">
    <property type="protein sequence ID" value="GIJ35031.1"/>
    <property type="molecule type" value="Genomic_DNA"/>
</dbReference>
<evidence type="ECO:0000313" key="2">
    <source>
        <dbReference type="Proteomes" id="UP000607311"/>
    </source>
</evidence>
<gene>
    <name evidence="1" type="ORF">Vse01_41790</name>
</gene>
<protein>
    <submittedName>
        <fullName evidence="1">Uncharacterized protein</fullName>
    </submittedName>
</protein>
<reference evidence="1" key="1">
    <citation type="submission" date="2021-01" db="EMBL/GenBank/DDBJ databases">
        <title>Whole genome shotgun sequence of Verrucosispora sediminis NBRC 107745.</title>
        <authorList>
            <person name="Komaki H."/>
            <person name="Tamura T."/>
        </authorList>
    </citation>
    <scope>NUCLEOTIDE SEQUENCE</scope>
    <source>
        <strain evidence="1">NBRC 107745</strain>
    </source>
</reference>
<organism evidence="1 2">
    <name type="scientific">Micromonospora sediminimaris</name>
    <dbReference type="NCBI Taxonomy" id="547162"/>
    <lineage>
        <taxon>Bacteria</taxon>
        <taxon>Bacillati</taxon>
        <taxon>Actinomycetota</taxon>
        <taxon>Actinomycetes</taxon>
        <taxon>Micromonosporales</taxon>
        <taxon>Micromonosporaceae</taxon>
        <taxon>Micromonospora</taxon>
    </lineage>
</organism>
<dbReference type="AlphaFoldDB" id="A0A9W5XKZ8"/>
<name>A0A9W5XKZ8_9ACTN</name>
<sequence>MAAPVDSAVATGAGDDNQAKFIHEHHRLPCAPTHERKYGSIGKPSIAVDWCDYAADVSSALSVHKRWNRQRR</sequence>
<dbReference type="Proteomes" id="UP000607311">
    <property type="component" value="Unassembled WGS sequence"/>
</dbReference>
<proteinExistence type="predicted"/>
<evidence type="ECO:0000313" key="1">
    <source>
        <dbReference type="EMBL" id="GIJ35031.1"/>
    </source>
</evidence>
<comment type="caution">
    <text evidence="1">The sequence shown here is derived from an EMBL/GenBank/DDBJ whole genome shotgun (WGS) entry which is preliminary data.</text>
</comment>